<feature type="compositionally biased region" description="Polar residues" evidence="5">
    <location>
        <begin position="75"/>
        <end position="88"/>
    </location>
</feature>
<gene>
    <name evidence="7" type="ORF">PGLA2088_LOCUS50929</name>
</gene>
<evidence type="ECO:0000256" key="6">
    <source>
        <dbReference type="SAM" id="Phobius"/>
    </source>
</evidence>
<dbReference type="InterPro" id="IPR007271">
    <property type="entry name" value="Nuc_sug_transpt"/>
</dbReference>
<keyword evidence="3 6" id="KW-1133">Transmembrane helix</keyword>
<feature type="compositionally biased region" description="Basic and acidic residues" evidence="5">
    <location>
        <begin position="127"/>
        <end position="146"/>
    </location>
</feature>
<dbReference type="SUPFAM" id="SSF51197">
    <property type="entry name" value="Clavaminate synthase-like"/>
    <property type="match status" value="1"/>
</dbReference>
<evidence type="ECO:0000256" key="4">
    <source>
        <dbReference type="ARBA" id="ARBA00023136"/>
    </source>
</evidence>
<feature type="transmembrane region" description="Helical" evidence="6">
    <location>
        <begin position="956"/>
        <end position="972"/>
    </location>
</feature>
<dbReference type="AlphaFoldDB" id="A0A813M6U1"/>
<feature type="region of interest" description="Disordered" evidence="5">
    <location>
        <begin position="268"/>
        <end position="303"/>
    </location>
</feature>
<evidence type="ECO:0000313" key="7">
    <source>
        <dbReference type="EMBL" id="CAE8742349.1"/>
    </source>
</evidence>
<feature type="transmembrane region" description="Helical" evidence="6">
    <location>
        <begin position="1087"/>
        <end position="1106"/>
    </location>
</feature>
<evidence type="ECO:0000256" key="3">
    <source>
        <dbReference type="ARBA" id="ARBA00022989"/>
    </source>
</evidence>
<proteinExistence type="predicted"/>
<sequence>MAASLTPAHSSSAPNLPWSWSVAKLKATARSTQGEDLQQPVASQQKGRPQQQQQTKQQQQQQQPEPHVRQPPQKQPQAWRQQRKQLSAWQDDAWGPETARAGCELDQRAAVAALFQASAAFSASAAERAHWEASESSTSRESRRDEELDAAGRAIRPAATSVHGESAARQGAVRRRRKAGGKSADCSTPDPERDSRGDCLQPSLEKEKEERRDERREKQEEGLGFGSSSAWPSLSSRGSRKVGSLSSSGLETRGAAAAETTALQAGAVEQRKASWGPGSASRTVAAERPTPSSGLPQSASRPSQSILLEPNLKVRSGEVLNLQRVSSLSDAQLQGILQSVEEYAKFRWFAGRSILDFKVNGVKSFRLEPPYDMLNPLLTVMIAMAERSLGQKEELALLQLIVNHFKDGGSEVKPHTHRCRQVCVSLGAGRELDIEGRRLFMRHGDCLPLEGEVHSVPPARSVREPRVSVCLFYGSAEEYARELLSVNATAGKFGDSFWFTHPKDLETEDVEVAEFGYDGRSRATTAGRGWLQSRHAPGRREEAGEWRIKPRGEEVGRLASSAGAVWGEASLTEKGVAYFPQRLAEALNYEDSSVKDALYLSCGFNEIEKAGGLQSVLKRLRLDGITKALHSPQLSLVTVQMFAKSLVHVAAIKCLPSQQQAYLTAPVPPQGPAGHSTAKGIAAEVHVFFILNRALHPLVIDLSKEAPIFDEPSTARGEGAHPVGTRVSLRGTGGKWHRRWNHFYADVVDVDDDSLKVQYIDGGYKRFSRRDFDRLLVRVPDAKPGGYEVGMRVRMHGNGKWGAGQHFHADIVDVGKGTVKVRYIDGSYKRYSTGEFEDLLYHTPVKGKEGAKELPYRKLSPVIAKSFFCILVCNLIALCDKDGWKAGLKKCYTGPSMRVFSCIGCIYAVGDFLEMTSMGAMDGASYQVLLQSKLVITALMMWAIKGPSAKQTMTQWSSLTTLTIGMIIFMVAESGGGKSETKSAGVLATVFVLMKVLVSCFAAVIADGSLKQYKALPLYVQLNQMFFSWGLFSLVLALIFEPAVLVSPSAFFHGWNTATLLVVMSFSVKTVLTMTLLKVLDSIMKNIGEAVAVLVIYFCQILLPQFSKDFEVLTFLAMMCVIMTVTTYVFLQHDNGSKSQAPSPSTSGGQKAAAGP</sequence>
<feature type="compositionally biased region" description="Polar residues" evidence="5">
    <location>
        <begin position="226"/>
        <end position="237"/>
    </location>
</feature>
<protein>
    <submittedName>
        <fullName evidence="7">Uncharacterized protein</fullName>
    </submittedName>
</protein>
<keyword evidence="2 6" id="KW-0812">Transmembrane</keyword>
<dbReference type="Pfam" id="PF04142">
    <property type="entry name" value="Nuc_sug_transp"/>
    <property type="match status" value="1"/>
</dbReference>
<feature type="compositionally biased region" description="Basic and acidic residues" evidence="5">
    <location>
        <begin position="204"/>
        <end position="221"/>
    </location>
</feature>
<evidence type="ECO:0000256" key="1">
    <source>
        <dbReference type="ARBA" id="ARBA00004141"/>
    </source>
</evidence>
<feature type="compositionally biased region" description="Polar residues" evidence="5">
    <location>
        <begin position="29"/>
        <end position="43"/>
    </location>
</feature>
<feature type="region of interest" description="Disordered" evidence="5">
    <location>
        <begin position="27"/>
        <end position="95"/>
    </location>
</feature>
<reference evidence="7" key="1">
    <citation type="submission" date="2021-02" db="EMBL/GenBank/DDBJ databases">
        <authorList>
            <person name="Dougan E. K."/>
            <person name="Rhodes N."/>
            <person name="Thang M."/>
            <person name="Chan C."/>
        </authorList>
    </citation>
    <scope>NUCLEOTIDE SEQUENCE</scope>
</reference>
<keyword evidence="4 6" id="KW-0472">Membrane</keyword>
<evidence type="ECO:0000256" key="2">
    <source>
        <dbReference type="ARBA" id="ARBA00022692"/>
    </source>
</evidence>
<name>A0A813M6U1_POLGL</name>
<comment type="caution">
    <text evidence="7">The sequence shown here is derived from an EMBL/GenBank/DDBJ whole genome shotgun (WGS) entry which is preliminary data.</text>
</comment>
<feature type="transmembrane region" description="Helical" evidence="6">
    <location>
        <begin position="924"/>
        <end position="944"/>
    </location>
</feature>
<feature type="compositionally biased region" description="Polar residues" evidence="5">
    <location>
        <begin position="1137"/>
        <end position="1149"/>
    </location>
</feature>
<dbReference type="EMBL" id="CAJNNW010037499">
    <property type="protein sequence ID" value="CAE8742349.1"/>
    <property type="molecule type" value="Genomic_DNA"/>
</dbReference>
<dbReference type="GO" id="GO:0000139">
    <property type="term" value="C:Golgi membrane"/>
    <property type="evidence" value="ECO:0007669"/>
    <property type="project" value="InterPro"/>
</dbReference>
<dbReference type="Proteomes" id="UP000626109">
    <property type="component" value="Unassembled WGS sequence"/>
</dbReference>
<feature type="transmembrane region" description="Helical" evidence="6">
    <location>
        <begin position="1018"/>
        <end position="1040"/>
    </location>
</feature>
<feature type="compositionally biased region" description="Low complexity" evidence="5">
    <location>
        <begin position="44"/>
        <end position="65"/>
    </location>
</feature>
<feature type="transmembrane region" description="Helical" evidence="6">
    <location>
        <begin position="1060"/>
        <end position="1080"/>
    </location>
</feature>
<feature type="compositionally biased region" description="Polar residues" evidence="5">
    <location>
        <begin position="290"/>
        <end position="303"/>
    </location>
</feature>
<comment type="subcellular location">
    <subcellularLocation>
        <location evidence="1">Membrane</location>
        <topology evidence="1">Multi-pass membrane protein</topology>
    </subcellularLocation>
</comment>
<evidence type="ECO:0000256" key="5">
    <source>
        <dbReference type="SAM" id="MobiDB-lite"/>
    </source>
</evidence>
<feature type="region of interest" description="Disordered" evidence="5">
    <location>
        <begin position="120"/>
        <end position="247"/>
    </location>
</feature>
<organism evidence="7 8">
    <name type="scientific">Polarella glacialis</name>
    <name type="common">Dinoflagellate</name>
    <dbReference type="NCBI Taxonomy" id="89957"/>
    <lineage>
        <taxon>Eukaryota</taxon>
        <taxon>Sar</taxon>
        <taxon>Alveolata</taxon>
        <taxon>Dinophyceae</taxon>
        <taxon>Suessiales</taxon>
        <taxon>Suessiaceae</taxon>
        <taxon>Polarella</taxon>
    </lineage>
</organism>
<dbReference type="PANTHER" id="PTHR10231">
    <property type="entry name" value="NUCLEOTIDE-SUGAR TRANSMEMBRANE TRANSPORTER"/>
    <property type="match status" value="1"/>
</dbReference>
<accession>A0A813M6U1</accession>
<feature type="transmembrane region" description="Helical" evidence="6">
    <location>
        <begin position="862"/>
        <end position="879"/>
    </location>
</feature>
<evidence type="ECO:0000313" key="8">
    <source>
        <dbReference type="Proteomes" id="UP000626109"/>
    </source>
</evidence>
<feature type="region of interest" description="Disordered" evidence="5">
    <location>
        <begin position="1137"/>
        <end position="1156"/>
    </location>
</feature>
<dbReference type="GO" id="GO:0015165">
    <property type="term" value="F:pyrimidine nucleotide-sugar transmembrane transporter activity"/>
    <property type="evidence" value="ECO:0007669"/>
    <property type="project" value="InterPro"/>
</dbReference>
<feature type="transmembrane region" description="Helical" evidence="6">
    <location>
        <begin position="1112"/>
        <end position="1131"/>
    </location>
</feature>
<feature type="transmembrane region" description="Helical" evidence="6">
    <location>
        <begin position="984"/>
        <end position="1006"/>
    </location>
</feature>